<evidence type="ECO:0000256" key="2">
    <source>
        <dbReference type="ARBA" id="ARBA00023125"/>
    </source>
</evidence>
<dbReference type="GeneID" id="55584704"/>
<dbReference type="AlphaFoldDB" id="A0A4P2VG79"/>
<dbReference type="EMBL" id="AP018732">
    <property type="protein sequence ID" value="BBE42282.1"/>
    <property type="molecule type" value="Genomic_DNA"/>
</dbReference>
<dbReference type="Pfam" id="PF13412">
    <property type="entry name" value="HTH_24"/>
    <property type="match status" value="1"/>
</dbReference>
<dbReference type="Gene3D" id="3.30.70.920">
    <property type="match status" value="1"/>
</dbReference>
<gene>
    <name evidence="5" type="ORF">NAS2_0893</name>
</gene>
<dbReference type="SMART" id="SM00344">
    <property type="entry name" value="HTH_ASNC"/>
    <property type="match status" value="1"/>
</dbReference>
<dbReference type="SUPFAM" id="SSF46785">
    <property type="entry name" value="Winged helix' DNA-binding domain"/>
    <property type="match status" value="1"/>
</dbReference>
<evidence type="ECO:0000256" key="1">
    <source>
        <dbReference type="ARBA" id="ARBA00023015"/>
    </source>
</evidence>
<dbReference type="PRINTS" id="PR00033">
    <property type="entry name" value="HTHASNC"/>
</dbReference>
<dbReference type="RefSeq" id="WP_232085429.1">
    <property type="nucleotide sequence ID" value="NZ_AP018732.1"/>
</dbReference>
<evidence type="ECO:0000256" key="3">
    <source>
        <dbReference type="ARBA" id="ARBA00023163"/>
    </source>
</evidence>
<dbReference type="InterPro" id="IPR000485">
    <property type="entry name" value="AsnC-type_HTH_dom"/>
</dbReference>
<dbReference type="InterPro" id="IPR036390">
    <property type="entry name" value="WH_DNA-bd_sf"/>
</dbReference>
<dbReference type="Pfam" id="PF01037">
    <property type="entry name" value="AsnC_trans_reg"/>
    <property type="match status" value="1"/>
</dbReference>
<dbReference type="Proteomes" id="UP000509448">
    <property type="component" value="Chromosome"/>
</dbReference>
<sequence length="152" mass="17142">MDVNMAKLDELDLKILQELVADSSQSIPKLSKKIDVNTSVVYSRIKRLVRRGIIKRFTVEVDESQLGYTVSAYVGVNTDSKKRDSVRTGIMGIPEVRELAEVTGRFDFLVFLRAKGLEELHNVISQKIGMIDGVEHTETFISMRQESKGPEI</sequence>
<keyword evidence="1" id="KW-0805">Transcription regulation</keyword>
<dbReference type="PANTHER" id="PTHR30154">
    <property type="entry name" value="LEUCINE-RESPONSIVE REGULATORY PROTEIN"/>
    <property type="match status" value="1"/>
</dbReference>
<dbReference type="InterPro" id="IPR019887">
    <property type="entry name" value="Tscrpt_reg_AsnC/Lrp_C"/>
</dbReference>
<evidence type="ECO:0000313" key="6">
    <source>
        <dbReference type="Proteomes" id="UP000509448"/>
    </source>
</evidence>
<dbReference type="SUPFAM" id="SSF54909">
    <property type="entry name" value="Dimeric alpha+beta barrel"/>
    <property type="match status" value="1"/>
</dbReference>
<keyword evidence="3" id="KW-0804">Transcription</keyword>
<dbReference type="KEGG" id="ccai:NAS2_0893"/>
<evidence type="ECO:0000259" key="4">
    <source>
        <dbReference type="PROSITE" id="PS50956"/>
    </source>
</evidence>
<name>A0A4P2VG79_9ARCH</name>
<dbReference type="InterPro" id="IPR019888">
    <property type="entry name" value="Tscrpt_reg_AsnC-like"/>
</dbReference>
<organism evidence="5 6">
    <name type="scientific">Conexivisphaera calida</name>
    <dbReference type="NCBI Taxonomy" id="1874277"/>
    <lineage>
        <taxon>Archaea</taxon>
        <taxon>Nitrososphaerota</taxon>
        <taxon>Conexivisphaeria</taxon>
        <taxon>Conexivisphaerales</taxon>
        <taxon>Conexivisphaeraceae</taxon>
        <taxon>Conexivisphaera</taxon>
    </lineage>
</organism>
<dbReference type="InterPro" id="IPR036388">
    <property type="entry name" value="WH-like_DNA-bd_sf"/>
</dbReference>
<evidence type="ECO:0000313" key="5">
    <source>
        <dbReference type="EMBL" id="BBE42282.1"/>
    </source>
</evidence>
<accession>A0A4P2VG79</accession>
<dbReference type="Gene3D" id="1.10.10.10">
    <property type="entry name" value="Winged helix-like DNA-binding domain superfamily/Winged helix DNA-binding domain"/>
    <property type="match status" value="1"/>
</dbReference>
<dbReference type="GO" id="GO:0043200">
    <property type="term" value="P:response to amino acid"/>
    <property type="evidence" value="ECO:0007669"/>
    <property type="project" value="TreeGrafter"/>
</dbReference>
<protein>
    <submittedName>
        <fullName evidence="5">Transcriptional regulator, AsnC family</fullName>
    </submittedName>
</protein>
<dbReference type="GO" id="GO:0005829">
    <property type="term" value="C:cytosol"/>
    <property type="evidence" value="ECO:0007669"/>
    <property type="project" value="TreeGrafter"/>
</dbReference>
<dbReference type="PROSITE" id="PS50956">
    <property type="entry name" value="HTH_ASNC_2"/>
    <property type="match status" value="1"/>
</dbReference>
<keyword evidence="2" id="KW-0238">DNA-binding</keyword>
<dbReference type="InterPro" id="IPR011008">
    <property type="entry name" value="Dimeric_a/b-barrel"/>
</dbReference>
<feature type="domain" description="HTH asnC-type" evidence="4">
    <location>
        <begin position="8"/>
        <end position="69"/>
    </location>
</feature>
<dbReference type="PANTHER" id="PTHR30154:SF34">
    <property type="entry name" value="TRANSCRIPTIONAL REGULATOR AZLB"/>
    <property type="match status" value="1"/>
</dbReference>
<reference evidence="5 6" key="1">
    <citation type="journal article" date="2019" name="ISME J.">
        <title>Isolation and characterization of a thermophilic sulfur- and iron-reducing thaumarchaeote from a terrestrial acidic hot spring.</title>
        <authorList>
            <person name="Kato S."/>
            <person name="Itoh T."/>
            <person name="Yuki M."/>
            <person name="Nagamori M."/>
            <person name="Ohnishi M."/>
            <person name="Uematsu K."/>
            <person name="Suzuki K."/>
            <person name="Takashina T."/>
            <person name="Ohkuma M."/>
        </authorList>
    </citation>
    <scope>NUCLEOTIDE SEQUENCE [LARGE SCALE GENOMIC DNA]</scope>
    <source>
        <strain evidence="5 6">NAS-02</strain>
    </source>
</reference>
<proteinExistence type="predicted"/>
<dbReference type="GO" id="GO:0043565">
    <property type="term" value="F:sequence-specific DNA binding"/>
    <property type="evidence" value="ECO:0007669"/>
    <property type="project" value="InterPro"/>
</dbReference>
<keyword evidence="6" id="KW-1185">Reference proteome</keyword>